<organism evidence="1 2">
    <name type="scientific">Trema orientale</name>
    <name type="common">Charcoal tree</name>
    <name type="synonym">Celtis orientalis</name>
    <dbReference type="NCBI Taxonomy" id="63057"/>
    <lineage>
        <taxon>Eukaryota</taxon>
        <taxon>Viridiplantae</taxon>
        <taxon>Streptophyta</taxon>
        <taxon>Embryophyta</taxon>
        <taxon>Tracheophyta</taxon>
        <taxon>Spermatophyta</taxon>
        <taxon>Magnoliopsida</taxon>
        <taxon>eudicotyledons</taxon>
        <taxon>Gunneridae</taxon>
        <taxon>Pentapetalae</taxon>
        <taxon>rosids</taxon>
        <taxon>fabids</taxon>
        <taxon>Rosales</taxon>
        <taxon>Cannabaceae</taxon>
        <taxon>Trema</taxon>
    </lineage>
</organism>
<protein>
    <submittedName>
        <fullName evidence="1">Uncharacterized protein</fullName>
    </submittedName>
</protein>
<comment type="caution">
    <text evidence="1">The sequence shown here is derived from an EMBL/GenBank/DDBJ whole genome shotgun (WGS) entry which is preliminary data.</text>
</comment>
<dbReference type="Proteomes" id="UP000237000">
    <property type="component" value="Unassembled WGS sequence"/>
</dbReference>
<dbReference type="AlphaFoldDB" id="A0A2P5F764"/>
<reference evidence="2" key="1">
    <citation type="submission" date="2016-06" db="EMBL/GenBank/DDBJ databases">
        <title>Parallel loss of symbiosis genes in relatives of nitrogen-fixing non-legume Parasponia.</title>
        <authorList>
            <person name="Van Velzen R."/>
            <person name="Holmer R."/>
            <person name="Bu F."/>
            <person name="Rutten L."/>
            <person name="Van Zeijl A."/>
            <person name="Liu W."/>
            <person name="Santuari L."/>
            <person name="Cao Q."/>
            <person name="Sharma T."/>
            <person name="Shen D."/>
            <person name="Roswanjaya Y."/>
            <person name="Wardhani T."/>
            <person name="Kalhor M.S."/>
            <person name="Jansen J."/>
            <person name="Van den Hoogen J."/>
            <person name="Gungor B."/>
            <person name="Hartog M."/>
            <person name="Hontelez J."/>
            <person name="Verver J."/>
            <person name="Yang W.-C."/>
            <person name="Schijlen E."/>
            <person name="Repin R."/>
            <person name="Schilthuizen M."/>
            <person name="Schranz E."/>
            <person name="Heidstra R."/>
            <person name="Miyata K."/>
            <person name="Fedorova E."/>
            <person name="Kohlen W."/>
            <person name="Bisseling T."/>
            <person name="Smit S."/>
            <person name="Geurts R."/>
        </authorList>
    </citation>
    <scope>NUCLEOTIDE SEQUENCE [LARGE SCALE GENOMIC DNA]</scope>
    <source>
        <strain evidence="2">cv. RG33-2</strain>
    </source>
</reference>
<evidence type="ECO:0000313" key="2">
    <source>
        <dbReference type="Proteomes" id="UP000237000"/>
    </source>
</evidence>
<sequence>MAPKRIRMVDMKTLVTTGRSDVYARLVFVVFPMSS</sequence>
<name>A0A2P5F764_TREOI</name>
<dbReference type="EMBL" id="JXTC01000057">
    <property type="protein sequence ID" value="PON93640.1"/>
    <property type="molecule type" value="Genomic_DNA"/>
</dbReference>
<proteinExistence type="predicted"/>
<gene>
    <name evidence="1" type="ORF">TorRG33x02_106240</name>
</gene>
<evidence type="ECO:0000313" key="1">
    <source>
        <dbReference type="EMBL" id="PON93640.1"/>
    </source>
</evidence>
<keyword evidence="2" id="KW-1185">Reference proteome</keyword>
<accession>A0A2P5F764</accession>
<dbReference type="InParanoid" id="A0A2P5F764"/>